<dbReference type="PANTHER" id="PTHR47964:SF1">
    <property type="entry name" value="ATP-DEPENDENT DNA HELICASE HOMOLOG RECG, CHLOROPLASTIC"/>
    <property type="match status" value="1"/>
</dbReference>
<dbReference type="InterPro" id="IPR027417">
    <property type="entry name" value="P-loop_NTPase"/>
</dbReference>
<dbReference type="InterPro" id="IPR033454">
    <property type="entry name" value="RecG_wedge"/>
</dbReference>
<dbReference type="Pfam" id="PF00271">
    <property type="entry name" value="Helicase_C"/>
    <property type="match status" value="1"/>
</dbReference>
<feature type="domain" description="Helicase C-terminal" evidence="10">
    <location>
        <begin position="444"/>
        <end position="600"/>
    </location>
</feature>
<dbReference type="CDD" id="cd04488">
    <property type="entry name" value="RecG_wedge_OBF"/>
    <property type="match status" value="1"/>
</dbReference>
<evidence type="ECO:0000256" key="4">
    <source>
        <dbReference type="ARBA" id="ARBA00022806"/>
    </source>
</evidence>
<dbReference type="GO" id="GO:0016787">
    <property type="term" value="F:hydrolase activity"/>
    <property type="evidence" value="ECO:0007669"/>
    <property type="project" value="UniProtKB-KW"/>
</dbReference>
<dbReference type="GO" id="GO:0006281">
    <property type="term" value="P:DNA repair"/>
    <property type="evidence" value="ECO:0007669"/>
    <property type="project" value="UniProtKB-KW"/>
</dbReference>
<evidence type="ECO:0000313" key="12">
    <source>
        <dbReference type="Proteomes" id="UP000230384"/>
    </source>
</evidence>
<keyword evidence="4 11" id="KW-0347">Helicase</keyword>
<dbReference type="Pfam" id="PF19833">
    <property type="entry name" value="RecG_dom3_C"/>
    <property type="match status" value="1"/>
</dbReference>
<keyword evidence="3" id="KW-0378">Hydrolase</keyword>
<proteinExistence type="predicted"/>
<sequence>MMDLNSPVGVLPMVGPIYQKRLEKIGIKTFKDLIYHIPARYLDFREKSPISRLSIGESITIKGKVDSIKNLYTRSGKKIQLAQVSDKSGSVDVIWFNQPFLIKTIKEGETYSFSGKVDWFGRKKAMISPLINTFGIVPIYPETYGISSKWLRGKIKTAYQLIGGEITEYLPQTYGFLDLPSAIKEIHFPNDPDRAKKARERLAFDELLALQITNLKRKSAWQKNHPVYNLEINRKEINQFIDNLPFKLTVSQNKVIDEIIEDLQKPYPMNRLLEGDVGSGKTVVAAAAAFIAFLNGCQSVIMAPTQILAQQHFDTLNNLLQPFKVRISLITSAITEKDLGRCDIFVGTHSLIHQKINIDKVALVVIDEQHKFGVEQREHLVKKIGKKNISPHVLTMTATPIPRTVALTFYGDLDLSTLNETPEGRQKITTWVVPKEKRDNAYKWIDKNIQKIGSQVFIVCPLIEESESETLKDIRSVTKEYQSLKKIFKGRKLGLLHGKLKMEEKNKVVDDFRSRKLDILVATPVVEVGIDIPNATIMVIEAADRFGLAQLHQLRGRVGRSDIKSYCLLFYQNEGEKSKARLSAMEKGISGFELAELDLKLRGPGEIFGLRQSGIPELKIASWTDIDLIKKAKEAAEEISK</sequence>
<dbReference type="SMART" id="SM00487">
    <property type="entry name" value="DEXDc"/>
    <property type="match status" value="1"/>
</dbReference>
<keyword evidence="6" id="KW-0238">DNA-binding</keyword>
<evidence type="ECO:0000259" key="10">
    <source>
        <dbReference type="PROSITE" id="PS51194"/>
    </source>
</evidence>
<comment type="caution">
    <text evidence="11">The sequence shown here is derived from an EMBL/GenBank/DDBJ whole genome shotgun (WGS) entry which is preliminary data.</text>
</comment>
<dbReference type="SUPFAM" id="SSF50249">
    <property type="entry name" value="Nucleic acid-binding proteins"/>
    <property type="match status" value="1"/>
</dbReference>
<evidence type="ECO:0000313" key="11">
    <source>
        <dbReference type="EMBL" id="PJC76423.1"/>
    </source>
</evidence>
<reference evidence="12" key="1">
    <citation type="submission" date="2017-09" db="EMBL/GenBank/DDBJ databases">
        <title>Depth-based differentiation of microbial function through sediment-hosted aquifers and enrichment of novel symbionts in the deep terrestrial subsurface.</title>
        <authorList>
            <person name="Probst A.J."/>
            <person name="Ladd B."/>
            <person name="Jarett J.K."/>
            <person name="Geller-Mcgrath D.E."/>
            <person name="Sieber C.M.K."/>
            <person name="Emerson J.B."/>
            <person name="Anantharaman K."/>
            <person name="Thomas B.C."/>
            <person name="Malmstrom R."/>
            <person name="Stieglmeier M."/>
            <person name="Klingl A."/>
            <person name="Woyke T."/>
            <person name="Ryan C.M."/>
            <person name="Banfield J.F."/>
        </authorList>
    </citation>
    <scope>NUCLEOTIDE SEQUENCE [LARGE SCALE GENOMIC DNA]</scope>
</reference>
<organism evidence="11 12">
    <name type="scientific">Candidatus Shapirobacteria bacterium CG_4_8_14_3_um_filter_39_11</name>
    <dbReference type="NCBI Taxonomy" id="1974875"/>
    <lineage>
        <taxon>Bacteria</taxon>
        <taxon>Candidatus Shapironibacteriota</taxon>
    </lineage>
</organism>
<dbReference type="NCBIfam" id="NF008168">
    <property type="entry name" value="PRK10917.2-2"/>
    <property type="match status" value="1"/>
</dbReference>
<evidence type="ECO:0000256" key="6">
    <source>
        <dbReference type="ARBA" id="ARBA00023125"/>
    </source>
</evidence>
<evidence type="ECO:0000256" key="1">
    <source>
        <dbReference type="ARBA" id="ARBA00022741"/>
    </source>
</evidence>
<dbReference type="InterPro" id="IPR014001">
    <property type="entry name" value="Helicase_ATP-bd"/>
</dbReference>
<dbReference type="GO" id="GO:0003678">
    <property type="term" value="F:DNA helicase activity"/>
    <property type="evidence" value="ECO:0007669"/>
    <property type="project" value="TreeGrafter"/>
</dbReference>
<dbReference type="Pfam" id="PF17191">
    <property type="entry name" value="RecG_wedge"/>
    <property type="match status" value="1"/>
</dbReference>
<dbReference type="InterPro" id="IPR047112">
    <property type="entry name" value="RecG/Mfd"/>
</dbReference>
<keyword evidence="2" id="KW-0227">DNA damage</keyword>
<dbReference type="AlphaFoldDB" id="A0A2M8GGB4"/>
<feature type="domain" description="Helicase ATP-binding" evidence="9">
    <location>
        <begin position="262"/>
        <end position="418"/>
    </location>
</feature>
<keyword evidence="5" id="KW-0067">ATP-binding</keyword>
<evidence type="ECO:0000256" key="3">
    <source>
        <dbReference type="ARBA" id="ARBA00022801"/>
    </source>
</evidence>
<evidence type="ECO:0000259" key="9">
    <source>
        <dbReference type="PROSITE" id="PS51192"/>
    </source>
</evidence>
<keyword evidence="7" id="KW-0234">DNA repair</keyword>
<dbReference type="SMART" id="SM00490">
    <property type="entry name" value="HELICc"/>
    <property type="match status" value="1"/>
</dbReference>
<dbReference type="GO" id="GO:0003677">
    <property type="term" value="F:DNA binding"/>
    <property type="evidence" value="ECO:0007669"/>
    <property type="project" value="UniProtKB-KW"/>
</dbReference>
<name>A0A2M8GGB4_9BACT</name>
<dbReference type="PANTHER" id="PTHR47964">
    <property type="entry name" value="ATP-DEPENDENT DNA HELICASE HOMOLOG RECG, CHLOROPLASTIC"/>
    <property type="match status" value="1"/>
</dbReference>
<dbReference type="InterPro" id="IPR045562">
    <property type="entry name" value="RecG_dom3_C"/>
</dbReference>
<dbReference type="EMBL" id="PFQN01000041">
    <property type="protein sequence ID" value="PJC76423.1"/>
    <property type="molecule type" value="Genomic_DNA"/>
</dbReference>
<protein>
    <recommendedName>
        <fullName evidence="8">Probable DNA 3'-5' helicase RecG</fullName>
    </recommendedName>
</protein>
<dbReference type="SUPFAM" id="SSF52540">
    <property type="entry name" value="P-loop containing nucleoside triphosphate hydrolases"/>
    <property type="match status" value="2"/>
</dbReference>
<dbReference type="GO" id="GO:0005524">
    <property type="term" value="F:ATP binding"/>
    <property type="evidence" value="ECO:0007669"/>
    <property type="project" value="UniProtKB-KW"/>
</dbReference>
<evidence type="ECO:0000256" key="2">
    <source>
        <dbReference type="ARBA" id="ARBA00022763"/>
    </source>
</evidence>
<dbReference type="Pfam" id="PF00270">
    <property type="entry name" value="DEAD"/>
    <property type="match status" value="1"/>
</dbReference>
<dbReference type="PROSITE" id="PS51192">
    <property type="entry name" value="HELICASE_ATP_BIND_1"/>
    <property type="match status" value="1"/>
</dbReference>
<dbReference type="Gene3D" id="3.40.50.300">
    <property type="entry name" value="P-loop containing nucleotide triphosphate hydrolases"/>
    <property type="match status" value="2"/>
</dbReference>
<dbReference type="InterPro" id="IPR012340">
    <property type="entry name" value="NA-bd_OB-fold"/>
</dbReference>
<dbReference type="NCBIfam" id="NF008165">
    <property type="entry name" value="PRK10917.1-3"/>
    <property type="match status" value="1"/>
</dbReference>
<dbReference type="InterPro" id="IPR001650">
    <property type="entry name" value="Helicase_C-like"/>
</dbReference>
<evidence type="ECO:0000256" key="5">
    <source>
        <dbReference type="ARBA" id="ARBA00022840"/>
    </source>
</evidence>
<dbReference type="InterPro" id="IPR011545">
    <property type="entry name" value="DEAD/DEAH_box_helicase_dom"/>
</dbReference>
<dbReference type="Proteomes" id="UP000230384">
    <property type="component" value="Unassembled WGS sequence"/>
</dbReference>
<accession>A0A2M8GGB4</accession>
<keyword evidence="1" id="KW-0547">Nucleotide-binding</keyword>
<dbReference type="Gene3D" id="2.40.50.140">
    <property type="entry name" value="Nucleic acid-binding proteins"/>
    <property type="match status" value="1"/>
</dbReference>
<evidence type="ECO:0000256" key="8">
    <source>
        <dbReference type="ARBA" id="ARBA00049819"/>
    </source>
</evidence>
<evidence type="ECO:0000256" key="7">
    <source>
        <dbReference type="ARBA" id="ARBA00023204"/>
    </source>
</evidence>
<dbReference type="PROSITE" id="PS51194">
    <property type="entry name" value="HELICASE_CTER"/>
    <property type="match status" value="1"/>
</dbReference>
<gene>
    <name evidence="11" type="ORF">CO010_02665</name>
</gene>